<evidence type="ECO:0000313" key="3">
    <source>
        <dbReference type="EMBL" id="PQJ32938.1"/>
    </source>
</evidence>
<organism evidence="3 4">
    <name type="scientific">Nonlabens arenilitoris</name>
    <dbReference type="NCBI Taxonomy" id="1217969"/>
    <lineage>
        <taxon>Bacteria</taxon>
        <taxon>Pseudomonadati</taxon>
        <taxon>Bacteroidota</taxon>
        <taxon>Flavobacteriia</taxon>
        <taxon>Flavobacteriales</taxon>
        <taxon>Flavobacteriaceae</taxon>
        <taxon>Nonlabens</taxon>
    </lineage>
</organism>
<accession>A0A2S7UDB3</accession>
<evidence type="ECO:0000313" key="4">
    <source>
        <dbReference type="Proteomes" id="UP000239747"/>
    </source>
</evidence>
<dbReference type="Proteomes" id="UP000239747">
    <property type="component" value="Unassembled WGS sequence"/>
</dbReference>
<protein>
    <recommendedName>
        <fullName evidence="5">DUF4834 domain-containing protein</fullName>
    </recommendedName>
</protein>
<gene>
    <name evidence="3" type="ORF">BST92_13840</name>
</gene>
<dbReference type="OrthoDB" id="1123055at2"/>
<proteinExistence type="predicted"/>
<keyword evidence="4" id="KW-1185">Reference proteome</keyword>
<evidence type="ECO:0000256" key="2">
    <source>
        <dbReference type="SAM" id="Phobius"/>
    </source>
</evidence>
<dbReference type="AlphaFoldDB" id="A0A2S7UDB3"/>
<feature type="compositionally biased region" description="Polar residues" evidence="1">
    <location>
        <begin position="49"/>
        <end position="64"/>
    </location>
</feature>
<reference evidence="3 4" key="1">
    <citation type="submission" date="2017-01" db="EMBL/GenBank/DDBJ databases">
        <title>Trade-off between light-utilization and light-protection in marine flavobacteria.</title>
        <authorList>
            <person name="Kumagai Y."/>
            <person name="Yoshizawa S."/>
            <person name="Kogure K."/>
            <person name="Iwasaki W."/>
        </authorList>
    </citation>
    <scope>NUCLEOTIDE SEQUENCE [LARGE SCALE GENOMIC DNA]</scope>
    <source>
        <strain evidence="3 4">KCTC 32109</strain>
    </source>
</reference>
<sequence>MKLLQVILIVLVIYVSVRLILKYYGASILKWLGKKAMQRMSRSFEKRSGMNTDDLFNQSQGPRSSQKKVNKPKENKTVGEYVDFEEID</sequence>
<feature type="region of interest" description="Disordered" evidence="1">
    <location>
        <begin position="43"/>
        <end position="77"/>
    </location>
</feature>
<keyword evidence="2" id="KW-1133">Transmembrane helix</keyword>
<name>A0A2S7UDB3_9FLAO</name>
<evidence type="ECO:0000256" key="1">
    <source>
        <dbReference type="SAM" id="MobiDB-lite"/>
    </source>
</evidence>
<dbReference type="Pfam" id="PF16118">
    <property type="entry name" value="DUF4834"/>
    <property type="match status" value="1"/>
</dbReference>
<keyword evidence="2" id="KW-0812">Transmembrane</keyword>
<dbReference type="InterPro" id="IPR032272">
    <property type="entry name" value="DUF4834"/>
</dbReference>
<evidence type="ECO:0008006" key="5">
    <source>
        <dbReference type="Google" id="ProtNLM"/>
    </source>
</evidence>
<feature type="transmembrane region" description="Helical" evidence="2">
    <location>
        <begin position="6"/>
        <end position="32"/>
    </location>
</feature>
<dbReference type="EMBL" id="MTPW01000001">
    <property type="protein sequence ID" value="PQJ32938.1"/>
    <property type="molecule type" value="Genomic_DNA"/>
</dbReference>
<comment type="caution">
    <text evidence="3">The sequence shown here is derived from an EMBL/GenBank/DDBJ whole genome shotgun (WGS) entry which is preliminary data.</text>
</comment>
<dbReference type="RefSeq" id="WP_105071999.1">
    <property type="nucleotide sequence ID" value="NZ_MTPW01000001.1"/>
</dbReference>
<keyword evidence="2" id="KW-0472">Membrane</keyword>